<dbReference type="InterPro" id="IPR052895">
    <property type="entry name" value="HetReg/Transcr_Mod"/>
</dbReference>
<dbReference type="EMBL" id="NMPR01000096">
    <property type="protein sequence ID" value="KAA8630721.1"/>
    <property type="molecule type" value="Genomic_DNA"/>
</dbReference>
<organism evidence="2 3">
    <name type="scientific">Sordaria macrospora</name>
    <dbReference type="NCBI Taxonomy" id="5147"/>
    <lineage>
        <taxon>Eukaryota</taxon>
        <taxon>Fungi</taxon>
        <taxon>Dikarya</taxon>
        <taxon>Ascomycota</taxon>
        <taxon>Pezizomycotina</taxon>
        <taxon>Sordariomycetes</taxon>
        <taxon>Sordariomycetidae</taxon>
        <taxon>Sordariales</taxon>
        <taxon>Sordariaceae</taxon>
        <taxon>Sordaria</taxon>
    </lineage>
</organism>
<dbReference type="VEuPathDB" id="FungiDB:SMAC_07740"/>
<name>A0A8S8ZPV7_SORMA</name>
<dbReference type="AlphaFoldDB" id="A0A8S8ZPV7"/>
<gene>
    <name evidence="2" type="ORF">SMACR_07740</name>
</gene>
<dbReference type="PANTHER" id="PTHR24148:SF73">
    <property type="entry name" value="HET DOMAIN PROTEIN (AFU_ORTHOLOGUE AFUA_8G01020)"/>
    <property type="match status" value="1"/>
</dbReference>
<protein>
    <recommendedName>
        <fullName evidence="1">Heterokaryon incompatibility domain-containing protein</fullName>
    </recommendedName>
</protein>
<dbReference type="Proteomes" id="UP000433876">
    <property type="component" value="Unassembled WGS sequence"/>
</dbReference>
<evidence type="ECO:0000313" key="2">
    <source>
        <dbReference type="EMBL" id="KAA8630721.1"/>
    </source>
</evidence>
<dbReference type="PANTHER" id="PTHR24148">
    <property type="entry name" value="ANKYRIN REPEAT DOMAIN-CONTAINING PROTEIN 39 HOMOLOG-RELATED"/>
    <property type="match status" value="1"/>
</dbReference>
<reference evidence="2 3" key="1">
    <citation type="submission" date="2017-07" db="EMBL/GenBank/DDBJ databases">
        <title>Genome sequence of the Sordaria macrospora wild type strain R19027.</title>
        <authorList>
            <person name="Nowrousian M."/>
            <person name="Teichert I."/>
            <person name="Kueck U."/>
        </authorList>
    </citation>
    <scope>NUCLEOTIDE SEQUENCE [LARGE SCALE GENOMIC DNA]</scope>
    <source>
        <strain evidence="2 3">R19027</strain>
        <tissue evidence="2">Mycelium</tissue>
    </source>
</reference>
<evidence type="ECO:0000259" key="1">
    <source>
        <dbReference type="Pfam" id="PF06985"/>
    </source>
</evidence>
<evidence type="ECO:0000313" key="3">
    <source>
        <dbReference type="Proteomes" id="UP000433876"/>
    </source>
</evidence>
<dbReference type="Pfam" id="PF06985">
    <property type="entry name" value="HET"/>
    <property type="match status" value="1"/>
</dbReference>
<accession>A0A8S8ZPV7</accession>
<comment type="caution">
    <text evidence="2">The sequence shown here is derived from an EMBL/GenBank/DDBJ whole genome shotgun (WGS) entry which is preliminary data.</text>
</comment>
<sequence>MESFKTSSPSTHNPLQTNEIRLVTLHPGSSEELIRCTLEHIDLDKACNDYIALSYTWGDPTQIEDISLNGHTYPVILSLRSALSYLRRKDEARRFWTDSSHARFFAFAAEVHIWLGDYGPDYTEEEWRRAIANTKPDEKGEQEEEDPDSLYEMYYPMMSTLYTRP</sequence>
<proteinExistence type="predicted"/>
<feature type="domain" description="Heterokaryon incompatibility" evidence="1">
    <location>
        <begin position="50"/>
        <end position="99"/>
    </location>
</feature>
<dbReference type="InterPro" id="IPR010730">
    <property type="entry name" value="HET"/>
</dbReference>